<evidence type="ECO:0000313" key="2">
    <source>
        <dbReference type="Proteomes" id="UP001153636"/>
    </source>
</evidence>
<name>A0A9P0GFX8_9CUCU</name>
<gene>
    <name evidence="1" type="ORF">PSYICH_LOCUS14229</name>
</gene>
<dbReference type="EMBL" id="OV651820">
    <property type="protein sequence ID" value="CAH1114470.1"/>
    <property type="molecule type" value="Genomic_DNA"/>
</dbReference>
<sequence>MGHFIFIYTTYIRPKIEFAQTVWDPYFVKDIELLERVQRRVTKIPPTLKNNEYCDRLAKLQLTSLKDRRTRGDLIETYKWTSGYYTCDNIIQASTSRTLRDHSKKLDIKKSVINCKEKIS</sequence>
<accession>A0A9P0GFX8</accession>
<organism evidence="1 2">
    <name type="scientific">Psylliodes chrysocephalus</name>
    <dbReference type="NCBI Taxonomy" id="3402493"/>
    <lineage>
        <taxon>Eukaryota</taxon>
        <taxon>Metazoa</taxon>
        <taxon>Ecdysozoa</taxon>
        <taxon>Arthropoda</taxon>
        <taxon>Hexapoda</taxon>
        <taxon>Insecta</taxon>
        <taxon>Pterygota</taxon>
        <taxon>Neoptera</taxon>
        <taxon>Endopterygota</taxon>
        <taxon>Coleoptera</taxon>
        <taxon>Polyphaga</taxon>
        <taxon>Cucujiformia</taxon>
        <taxon>Chrysomeloidea</taxon>
        <taxon>Chrysomelidae</taxon>
        <taxon>Galerucinae</taxon>
        <taxon>Alticini</taxon>
        <taxon>Psylliodes</taxon>
    </lineage>
</organism>
<dbReference type="Proteomes" id="UP001153636">
    <property type="component" value="Chromosome 8"/>
</dbReference>
<evidence type="ECO:0000313" key="1">
    <source>
        <dbReference type="EMBL" id="CAH1114470.1"/>
    </source>
</evidence>
<dbReference type="AlphaFoldDB" id="A0A9P0GFX8"/>
<proteinExistence type="predicted"/>
<dbReference type="OrthoDB" id="6779393at2759"/>
<protein>
    <submittedName>
        <fullName evidence="1">Uncharacterized protein</fullName>
    </submittedName>
</protein>
<keyword evidence="2" id="KW-1185">Reference proteome</keyword>
<reference evidence="1" key="1">
    <citation type="submission" date="2022-01" db="EMBL/GenBank/DDBJ databases">
        <authorList>
            <person name="King R."/>
        </authorList>
    </citation>
    <scope>NUCLEOTIDE SEQUENCE</scope>
</reference>